<gene>
    <name evidence="2" type="ORF">LF1_09370</name>
</gene>
<dbReference type="InterPro" id="IPR002645">
    <property type="entry name" value="STAS_dom"/>
</dbReference>
<dbReference type="EMBL" id="VRLW01000001">
    <property type="protein sequence ID" value="KAA1258418.1"/>
    <property type="molecule type" value="Genomic_DNA"/>
</dbReference>
<feature type="domain" description="STAS" evidence="1">
    <location>
        <begin position="28"/>
        <end position="122"/>
    </location>
</feature>
<dbReference type="RefSeq" id="WP_068265917.1">
    <property type="nucleotide sequence ID" value="NZ_LWSK01000101.1"/>
</dbReference>
<dbReference type="Gene3D" id="3.30.750.24">
    <property type="entry name" value="STAS domain"/>
    <property type="match status" value="1"/>
</dbReference>
<name>A0A5B1CB77_9BACT</name>
<dbReference type="InterPro" id="IPR036513">
    <property type="entry name" value="STAS_dom_sf"/>
</dbReference>
<dbReference type="OrthoDB" id="270820at2"/>
<organism evidence="2 3">
    <name type="scientific">Rubripirellula obstinata</name>
    <dbReference type="NCBI Taxonomy" id="406547"/>
    <lineage>
        <taxon>Bacteria</taxon>
        <taxon>Pseudomonadati</taxon>
        <taxon>Planctomycetota</taxon>
        <taxon>Planctomycetia</taxon>
        <taxon>Pirellulales</taxon>
        <taxon>Pirellulaceae</taxon>
        <taxon>Rubripirellula</taxon>
    </lineage>
</organism>
<reference evidence="2 3" key="1">
    <citation type="submission" date="2019-08" db="EMBL/GenBank/DDBJ databases">
        <title>Deep-cultivation of Planctomycetes and their phenomic and genomic characterization uncovers novel biology.</title>
        <authorList>
            <person name="Wiegand S."/>
            <person name="Jogler M."/>
            <person name="Boedeker C."/>
            <person name="Pinto D."/>
            <person name="Vollmers J."/>
            <person name="Rivas-Marin E."/>
            <person name="Kohn T."/>
            <person name="Peeters S.H."/>
            <person name="Heuer A."/>
            <person name="Rast P."/>
            <person name="Oberbeckmann S."/>
            <person name="Bunk B."/>
            <person name="Jeske O."/>
            <person name="Meyerdierks A."/>
            <person name="Storesund J.E."/>
            <person name="Kallscheuer N."/>
            <person name="Luecker S."/>
            <person name="Lage O.M."/>
            <person name="Pohl T."/>
            <person name="Merkel B.J."/>
            <person name="Hornburger P."/>
            <person name="Mueller R.-W."/>
            <person name="Bruemmer F."/>
            <person name="Labrenz M."/>
            <person name="Spormann A.M."/>
            <person name="Op Den Camp H."/>
            <person name="Overmann J."/>
            <person name="Amann R."/>
            <person name="Jetten M.S.M."/>
            <person name="Mascher T."/>
            <person name="Medema M.H."/>
            <person name="Devos D.P."/>
            <person name="Kaster A.-K."/>
            <person name="Ovreas L."/>
            <person name="Rohde M."/>
            <person name="Galperin M.Y."/>
            <person name="Jogler C."/>
        </authorList>
    </citation>
    <scope>NUCLEOTIDE SEQUENCE [LARGE SCALE GENOMIC DNA]</scope>
    <source>
        <strain evidence="2 3">LF1</strain>
    </source>
</reference>
<dbReference type="InterPro" id="IPR058548">
    <property type="entry name" value="MlaB-like_STAS"/>
</dbReference>
<evidence type="ECO:0000259" key="1">
    <source>
        <dbReference type="PROSITE" id="PS50801"/>
    </source>
</evidence>
<dbReference type="Proteomes" id="UP000322699">
    <property type="component" value="Unassembled WGS sequence"/>
</dbReference>
<evidence type="ECO:0000313" key="3">
    <source>
        <dbReference type="Proteomes" id="UP000322699"/>
    </source>
</evidence>
<dbReference type="Pfam" id="PF13466">
    <property type="entry name" value="STAS_2"/>
    <property type="match status" value="1"/>
</dbReference>
<evidence type="ECO:0000313" key="2">
    <source>
        <dbReference type="EMBL" id="KAA1258418.1"/>
    </source>
</evidence>
<dbReference type="AlphaFoldDB" id="A0A5B1CB77"/>
<keyword evidence="3" id="KW-1185">Reference proteome</keyword>
<accession>A0A5B1CB77</accession>
<protein>
    <submittedName>
        <fullName evidence="2">STAS domain protein</fullName>
    </submittedName>
</protein>
<comment type="caution">
    <text evidence="2">The sequence shown here is derived from an EMBL/GenBank/DDBJ whole genome shotgun (WGS) entry which is preliminary data.</text>
</comment>
<dbReference type="SUPFAM" id="SSF52091">
    <property type="entry name" value="SpoIIaa-like"/>
    <property type="match status" value="1"/>
</dbReference>
<sequence>MSQVEVMRVSRKGSDTVVSFSSDHLNQFDSARRIFHDFSELIENGLCRSHPIDHINVDFGRIDRISSVGLNGLIQMNSKSRNHGVRLVLTDVPKAVFEVFQLTRMERMFEFASTTSNPVSSV</sequence>
<proteinExistence type="predicted"/>
<dbReference type="PROSITE" id="PS50801">
    <property type="entry name" value="STAS"/>
    <property type="match status" value="1"/>
</dbReference>
<dbReference type="CDD" id="cd07043">
    <property type="entry name" value="STAS_anti-anti-sigma_factors"/>
    <property type="match status" value="1"/>
</dbReference>